<evidence type="ECO:0000256" key="1">
    <source>
        <dbReference type="SAM" id="Coils"/>
    </source>
</evidence>
<name>A0A8C2IRL3_CYPCA</name>
<accession>A0A8C2IRL3</accession>
<reference evidence="3" key="1">
    <citation type="submission" date="2025-08" db="UniProtKB">
        <authorList>
            <consortium name="Ensembl"/>
        </authorList>
    </citation>
    <scope>IDENTIFICATION</scope>
</reference>
<keyword evidence="1" id="KW-0175">Coiled coil</keyword>
<dbReference type="Proteomes" id="UP000694701">
    <property type="component" value="Unplaced"/>
</dbReference>
<feature type="coiled-coil region" evidence="1">
    <location>
        <begin position="96"/>
        <end position="130"/>
    </location>
</feature>
<dbReference type="PANTHER" id="PTHR11505">
    <property type="entry name" value="L1 TRANSPOSABLE ELEMENT-RELATED"/>
    <property type="match status" value="1"/>
</dbReference>
<dbReference type="InterPro" id="IPR042566">
    <property type="entry name" value="L1_C"/>
</dbReference>
<feature type="region of interest" description="Disordered" evidence="2">
    <location>
        <begin position="1"/>
        <end position="22"/>
    </location>
</feature>
<dbReference type="Gene3D" id="3.30.250.20">
    <property type="entry name" value="L1 transposable element, C-terminal domain"/>
    <property type="match status" value="1"/>
</dbReference>
<sequence length="285" mass="32638">MNEKTAGGSKQNKQNTRSKSKIKNLSLQEQVTSINVMAGVDKQELLELIRSIMKEEIAVALTTLQPQLNSLKVQMEECGRKLDDVEKCLGSMDECVSVLEENMKKCNMDVKQLYKENIELHDKLERLEAHSRKFNLRVHGLPIGVEKGNPTAYMNSLVRELFKGKIGTKPVVEIAHRVSPGNKTMIMRMQRYMAKEEILALSKKEHIFRYGETRLQFFPDLTSDMARRRAKFGEIREKLRAAGVKHGIIHPATLIITHGSETRKFTDHQKAEAYWEAVDKHPKLN</sequence>
<dbReference type="Ensembl" id="ENSCCRT00020090824.1">
    <property type="protein sequence ID" value="ENSCCRP00020082981.1"/>
    <property type="gene ID" value="ENSCCRG00020038287.1"/>
</dbReference>
<evidence type="ECO:0000313" key="3">
    <source>
        <dbReference type="Ensembl" id="ENSCCRP00020082981.1"/>
    </source>
</evidence>
<proteinExistence type="predicted"/>
<evidence type="ECO:0000313" key="4">
    <source>
        <dbReference type="Proteomes" id="UP000694701"/>
    </source>
</evidence>
<organism evidence="3 4">
    <name type="scientific">Cyprinus carpio</name>
    <name type="common">Common carp</name>
    <dbReference type="NCBI Taxonomy" id="7962"/>
    <lineage>
        <taxon>Eukaryota</taxon>
        <taxon>Metazoa</taxon>
        <taxon>Chordata</taxon>
        <taxon>Craniata</taxon>
        <taxon>Vertebrata</taxon>
        <taxon>Euteleostomi</taxon>
        <taxon>Actinopterygii</taxon>
        <taxon>Neopterygii</taxon>
        <taxon>Teleostei</taxon>
        <taxon>Ostariophysi</taxon>
        <taxon>Cypriniformes</taxon>
        <taxon>Cyprinidae</taxon>
        <taxon>Cyprininae</taxon>
        <taxon>Cyprinus</taxon>
    </lineage>
</organism>
<evidence type="ECO:0008006" key="5">
    <source>
        <dbReference type="Google" id="ProtNLM"/>
    </source>
</evidence>
<protein>
    <recommendedName>
        <fullName evidence="5">L1 transposable element RRM domain-containing protein</fullName>
    </recommendedName>
</protein>
<evidence type="ECO:0000256" key="2">
    <source>
        <dbReference type="SAM" id="MobiDB-lite"/>
    </source>
</evidence>
<dbReference type="InterPro" id="IPR004244">
    <property type="entry name" value="Transposase_22"/>
</dbReference>
<dbReference type="AlphaFoldDB" id="A0A8C2IRL3"/>